<protein>
    <recommendedName>
        <fullName evidence="1">AAA domain-containing protein</fullName>
    </recommendedName>
</protein>
<organism evidence="2 3">
    <name type="scientific">Candidatus Ryanbacteria bacterium RIFCSPLOWO2_01_FULL_48_26</name>
    <dbReference type="NCBI Taxonomy" id="1802126"/>
    <lineage>
        <taxon>Bacteria</taxon>
        <taxon>Candidatus Ryaniibacteriota</taxon>
    </lineage>
</organism>
<dbReference type="CDD" id="cd02042">
    <property type="entry name" value="ParAB_family"/>
    <property type="match status" value="1"/>
</dbReference>
<dbReference type="InterPro" id="IPR027417">
    <property type="entry name" value="P-loop_NTPase"/>
</dbReference>
<dbReference type="Proteomes" id="UP000179106">
    <property type="component" value="Unassembled WGS sequence"/>
</dbReference>
<dbReference type="Pfam" id="PF13614">
    <property type="entry name" value="AAA_31"/>
    <property type="match status" value="1"/>
</dbReference>
<dbReference type="InterPro" id="IPR050678">
    <property type="entry name" value="DNA_Partitioning_ATPase"/>
</dbReference>
<dbReference type="PANTHER" id="PTHR13696">
    <property type="entry name" value="P-LOOP CONTAINING NUCLEOSIDE TRIPHOSPHATE HYDROLASE"/>
    <property type="match status" value="1"/>
</dbReference>
<feature type="domain" description="AAA" evidence="1">
    <location>
        <begin position="3"/>
        <end position="177"/>
    </location>
</feature>
<dbReference type="PANTHER" id="PTHR13696:SF52">
    <property type="entry name" value="PARA FAMILY PROTEIN CT_582"/>
    <property type="match status" value="1"/>
</dbReference>
<dbReference type="EMBL" id="MHNW01000003">
    <property type="protein sequence ID" value="OGZ54690.1"/>
    <property type="molecule type" value="Genomic_DNA"/>
</dbReference>
<dbReference type="SUPFAM" id="SSF52540">
    <property type="entry name" value="P-loop containing nucleoside triphosphate hydrolases"/>
    <property type="match status" value="1"/>
</dbReference>
<dbReference type="STRING" id="1802126.A3B25_03085"/>
<dbReference type="Gene3D" id="3.40.50.300">
    <property type="entry name" value="P-loop containing nucleotide triphosphate hydrolases"/>
    <property type="match status" value="1"/>
</dbReference>
<dbReference type="FunFam" id="3.40.50.300:FF:000285">
    <property type="entry name" value="Sporulation initiation inhibitor Soj"/>
    <property type="match status" value="1"/>
</dbReference>
<dbReference type="AlphaFoldDB" id="A0A1G2GX74"/>
<accession>A0A1G2GX74</accession>
<evidence type="ECO:0000313" key="2">
    <source>
        <dbReference type="EMBL" id="OGZ54690.1"/>
    </source>
</evidence>
<evidence type="ECO:0000313" key="3">
    <source>
        <dbReference type="Proteomes" id="UP000179106"/>
    </source>
</evidence>
<comment type="caution">
    <text evidence="2">The sequence shown here is derived from an EMBL/GenBank/DDBJ whole genome shotgun (WGS) entry which is preliminary data.</text>
</comment>
<reference evidence="2 3" key="1">
    <citation type="journal article" date="2016" name="Nat. Commun.">
        <title>Thousands of microbial genomes shed light on interconnected biogeochemical processes in an aquifer system.</title>
        <authorList>
            <person name="Anantharaman K."/>
            <person name="Brown C.T."/>
            <person name="Hug L.A."/>
            <person name="Sharon I."/>
            <person name="Castelle C.J."/>
            <person name="Probst A.J."/>
            <person name="Thomas B.C."/>
            <person name="Singh A."/>
            <person name="Wilkins M.J."/>
            <person name="Karaoz U."/>
            <person name="Brodie E.L."/>
            <person name="Williams K.H."/>
            <person name="Hubbard S.S."/>
            <person name="Banfield J.F."/>
        </authorList>
    </citation>
    <scope>NUCLEOTIDE SEQUENCE [LARGE SCALE GENOMIC DNA]</scope>
</reference>
<sequence>MARIIAIFNAKGGVGKTTTAVNVGAYLASLGKRALLVDFDPQANASSALGHASTAGAPSVYHGVIGQISADDLIKPSQLFNFHFIPSAPHLAGILIELVNIDGREQFLRKFLNSIRHKYDYILIDLPPSLSLLTVNGLVASDEVLIPVQAEYYSLEGIGQLLETIELIKNNLRHQIAVTGAFITMYDKREHLSREVAKNLRRHFPHRVFKTEVPRSVALAEAPSFSKPIMLHSPNSPGAIAYRQLTEEILSQEMAAAAAQSIVASPNFGNFNINME</sequence>
<dbReference type="InterPro" id="IPR025669">
    <property type="entry name" value="AAA_dom"/>
</dbReference>
<proteinExistence type="predicted"/>
<evidence type="ECO:0000259" key="1">
    <source>
        <dbReference type="Pfam" id="PF13614"/>
    </source>
</evidence>
<gene>
    <name evidence="2" type="ORF">A3B25_03085</name>
</gene>
<name>A0A1G2GX74_9BACT</name>